<sequence>MRSTRFRLAHKLPLKGLRAIQVRARAKKPSSRPIMMTERAVRKIGQWAAGAMCALAATLAFAQPPHGGGPGFGSGRGGAPYMAGSGGGWRSAPGYLQAAPHGGDARIGVNGYRQRWGLRPTPSYGRYAAQNPYRPISAEARQAPHAPGSANLPMRAGSIRADVARYNEERGGRPAPAPRQDEAPRVPFFAPFYRN</sequence>
<feature type="region of interest" description="Disordered" evidence="1">
    <location>
        <begin position="168"/>
        <end position="195"/>
    </location>
</feature>
<evidence type="ECO:0008006" key="4">
    <source>
        <dbReference type="Google" id="ProtNLM"/>
    </source>
</evidence>
<evidence type="ECO:0000313" key="2">
    <source>
        <dbReference type="EMBL" id="EIP89684.1"/>
    </source>
</evidence>
<evidence type="ECO:0000256" key="1">
    <source>
        <dbReference type="SAM" id="MobiDB-lite"/>
    </source>
</evidence>
<accession>A0ABN0GBH5</accession>
<protein>
    <recommendedName>
        <fullName evidence="4">Peptide-binding protein</fullName>
    </recommendedName>
</protein>
<proteinExistence type="predicted"/>
<name>A0ABN0GBH5_9BURK</name>
<gene>
    <name evidence="2" type="ORF">A33K_13265</name>
</gene>
<evidence type="ECO:0000313" key="3">
    <source>
        <dbReference type="Proteomes" id="UP000004682"/>
    </source>
</evidence>
<dbReference type="Proteomes" id="UP000004682">
    <property type="component" value="Unassembled WGS sequence"/>
</dbReference>
<keyword evidence="3" id="KW-1185">Reference proteome</keyword>
<reference evidence="3" key="1">
    <citation type="journal article" date="2012" name="J. Bacteriol.">
        <title>Revised Genome Sequence of Burkholderia thailandensis MSMB43 with Improved Annotation.</title>
        <authorList>
            <person name="Zhuo Y."/>
            <person name="Liu L."/>
            <person name="Wang Q."/>
            <person name="Liu X."/>
            <person name="Ren B."/>
            <person name="Liu M."/>
            <person name="Ni P."/>
            <person name="Cheng Y.Q."/>
            <person name="Zhang L."/>
        </authorList>
    </citation>
    <scope>NUCLEOTIDE SEQUENCE [LARGE SCALE GENOMIC DNA]</scope>
    <source>
        <strain evidence="3">MSMB43</strain>
    </source>
</reference>
<organism evidence="2 3">
    <name type="scientific">Burkholderia humptydooensis MSMB43</name>
    <dbReference type="NCBI Taxonomy" id="441157"/>
    <lineage>
        <taxon>Bacteria</taxon>
        <taxon>Pseudomonadati</taxon>
        <taxon>Pseudomonadota</taxon>
        <taxon>Betaproteobacteria</taxon>
        <taxon>Burkholderiales</taxon>
        <taxon>Burkholderiaceae</taxon>
        <taxon>Burkholderia</taxon>
        <taxon>pseudomallei group</taxon>
    </lineage>
</organism>
<dbReference type="EMBL" id="JH692061">
    <property type="protein sequence ID" value="EIP89684.1"/>
    <property type="molecule type" value="Genomic_DNA"/>
</dbReference>